<feature type="domain" description="F-box" evidence="2">
    <location>
        <begin position="17"/>
        <end position="63"/>
    </location>
</feature>
<dbReference type="SMART" id="SM00256">
    <property type="entry name" value="FBOX"/>
    <property type="match status" value="1"/>
</dbReference>
<evidence type="ECO:0000313" key="3">
    <source>
        <dbReference type="EMBL" id="KIJ63049.1"/>
    </source>
</evidence>
<reference evidence="3 4" key="1">
    <citation type="submission" date="2014-04" db="EMBL/GenBank/DDBJ databases">
        <title>Evolutionary Origins and Diversification of the Mycorrhizal Mutualists.</title>
        <authorList>
            <consortium name="DOE Joint Genome Institute"/>
            <consortium name="Mycorrhizal Genomics Consortium"/>
            <person name="Kohler A."/>
            <person name="Kuo A."/>
            <person name="Nagy L.G."/>
            <person name="Floudas D."/>
            <person name="Copeland A."/>
            <person name="Barry K.W."/>
            <person name="Cichocki N."/>
            <person name="Veneault-Fourrey C."/>
            <person name="LaButti K."/>
            <person name="Lindquist E.A."/>
            <person name="Lipzen A."/>
            <person name="Lundell T."/>
            <person name="Morin E."/>
            <person name="Murat C."/>
            <person name="Riley R."/>
            <person name="Ohm R."/>
            <person name="Sun H."/>
            <person name="Tunlid A."/>
            <person name="Henrissat B."/>
            <person name="Grigoriev I.V."/>
            <person name="Hibbett D.S."/>
            <person name="Martin F."/>
        </authorList>
    </citation>
    <scope>NUCLEOTIDE SEQUENCE [LARGE SCALE GENOMIC DNA]</scope>
    <source>
        <strain evidence="3 4">MD-312</strain>
    </source>
</reference>
<name>A0A0C9VBL1_9AGAM</name>
<keyword evidence="4" id="KW-1185">Reference proteome</keyword>
<dbReference type="Gene3D" id="1.20.1280.50">
    <property type="match status" value="1"/>
</dbReference>
<feature type="region of interest" description="Disordered" evidence="1">
    <location>
        <begin position="494"/>
        <end position="516"/>
    </location>
</feature>
<dbReference type="SUPFAM" id="SSF81383">
    <property type="entry name" value="F-box domain"/>
    <property type="match status" value="1"/>
</dbReference>
<dbReference type="EMBL" id="KN839852">
    <property type="protein sequence ID" value="KIJ63049.1"/>
    <property type="molecule type" value="Genomic_DNA"/>
</dbReference>
<dbReference type="HOGENOM" id="CLU_545258_0_0_1"/>
<dbReference type="OrthoDB" id="2678315at2759"/>
<dbReference type="AlphaFoldDB" id="A0A0C9VBL1"/>
<organism evidence="3 4">
    <name type="scientific">Hydnomerulius pinastri MD-312</name>
    <dbReference type="NCBI Taxonomy" id="994086"/>
    <lineage>
        <taxon>Eukaryota</taxon>
        <taxon>Fungi</taxon>
        <taxon>Dikarya</taxon>
        <taxon>Basidiomycota</taxon>
        <taxon>Agaricomycotina</taxon>
        <taxon>Agaricomycetes</taxon>
        <taxon>Agaricomycetidae</taxon>
        <taxon>Boletales</taxon>
        <taxon>Boletales incertae sedis</taxon>
        <taxon>Leucogyrophana</taxon>
    </lineage>
</organism>
<feature type="compositionally biased region" description="Low complexity" evidence="1">
    <location>
        <begin position="503"/>
        <end position="516"/>
    </location>
</feature>
<gene>
    <name evidence="3" type="ORF">HYDPIDRAFT_29742</name>
</gene>
<evidence type="ECO:0000313" key="4">
    <source>
        <dbReference type="Proteomes" id="UP000053820"/>
    </source>
</evidence>
<evidence type="ECO:0000256" key="1">
    <source>
        <dbReference type="SAM" id="MobiDB-lite"/>
    </source>
</evidence>
<dbReference type="Proteomes" id="UP000053820">
    <property type="component" value="Unassembled WGS sequence"/>
</dbReference>
<sequence>MQATYPESTQRTVRDGCLLLADMPLDIIYLILDYLSLQEFIVFTKVAKFCRGLLSHDTIWRRLYQRSTLPLPPGPAEWQSVSDLSDALIRSTKVQINWPPNLSCPQIIRSRHIPINRDDAGFSVILDRWILVAGGSNVLCYDSHSTALEESAKVLFNGGNGGRIQSIKSTWKVYSDGRVAAFAVIYVERELKIMRIIMASGEPSGAEIIVTKDLSSLSLRPTAIAAGLAMTLRHRLLIITAGNYGLDRETSERLIILDADTLRQYHLPKLASEAVPIIQSQDVTSVFETRTHLIKSKSIYTREAGWHSFLECFPIPPVNTPPEITILECSHQDRTADIELQTPFIIQDSLEDPQTGQTTFTIGGLARDSFRTHRPSLSVIDVCLRATGGISCERVNIIPIQNAGFLHLDSLNGHARGICQIITKPELIAFSFDHQPELTTFSRSEPIRIPEESYFRKRLVAFDALGGTAYLDVAGTKSGRVVEILDFASDLKQSGEPARQGWSCGSGSSRTSSSRA</sequence>
<accession>A0A0C9VBL1</accession>
<dbReference type="InterPro" id="IPR036047">
    <property type="entry name" value="F-box-like_dom_sf"/>
</dbReference>
<proteinExistence type="predicted"/>
<dbReference type="PROSITE" id="PS50181">
    <property type="entry name" value="FBOX"/>
    <property type="match status" value="1"/>
</dbReference>
<evidence type="ECO:0000259" key="2">
    <source>
        <dbReference type="PROSITE" id="PS50181"/>
    </source>
</evidence>
<protein>
    <recommendedName>
        <fullName evidence="2">F-box domain-containing protein</fullName>
    </recommendedName>
</protein>
<dbReference type="InterPro" id="IPR001810">
    <property type="entry name" value="F-box_dom"/>
</dbReference>